<dbReference type="AlphaFoldDB" id="A0A562SGW1"/>
<dbReference type="EMBL" id="VLLF01000013">
    <property type="protein sequence ID" value="TWI79950.1"/>
    <property type="molecule type" value="Genomic_DNA"/>
</dbReference>
<gene>
    <name evidence="2" type="ORF">JM93_04299</name>
</gene>
<dbReference type="OrthoDB" id="7678346at2"/>
<accession>A0A562SGW1</accession>
<organism evidence="2 3">
    <name type="scientific">Roseibium hamelinense</name>
    <dbReference type="NCBI Taxonomy" id="150831"/>
    <lineage>
        <taxon>Bacteria</taxon>
        <taxon>Pseudomonadati</taxon>
        <taxon>Pseudomonadota</taxon>
        <taxon>Alphaproteobacteria</taxon>
        <taxon>Hyphomicrobiales</taxon>
        <taxon>Stappiaceae</taxon>
        <taxon>Roseibium</taxon>
    </lineage>
</organism>
<keyword evidence="3" id="KW-1185">Reference proteome</keyword>
<feature type="region of interest" description="Disordered" evidence="1">
    <location>
        <begin position="1"/>
        <end position="67"/>
    </location>
</feature>
<dbReference type="RefSeq" id="WP_145347517.1">
    <property type="nucleotide sequence ID" value="NZ_SMLY01000043.1"/>
</dbReference>
<evidence type="ECO:0000256" key="1">
    <source>
        <dbReference type="SAM" id="MobiDB-lite"/>
    </source>
</evidence>
<evidence type="ECO:0000313" key="2">
    <source>
        <dbReference type="EMBL" id="TWI79950.1"/>
    </source>
</evidence>
<feature type="region of interest" description="Disordered" evidence="1">
    <location>
        <begin position="80"/>
        <end position="109"/>
    </location>
</feature>
<comment type="caution">
    <text evidence="2">The sequence shown here is derived from an EMBL/GenBank/DDBJ whole genome shotgun (WGS) entry which is preliminary data.</text>
</comment>
<dbReference type="Proteomes" id="UP000320593">
    <property type="component" value="Unassembled WGS sequence"/>
</dbReference>
<proteinExistence type="predicted"/>
<protein>
    <submittedName>
        <fullName evidence="2">Uncharacterized protein</fullName>
    </submittedName>
</protein>
<sequence>MPSTIERPVAAQVVAHATEYPPDRQRQEREPDEERGKESKAQRPEDQTGSDTETPAVLIDDHHQEDHRLDGVAAYTAAAQHAAKTASKPVSALPRTEPPEKQSAEAVRHAYEDHRGEIEQHEVNVAT</sequence>
<feature type="compositionally biased region" description="Basic and acidic residues" evidence="1">
    <location>
        <begin position="21"/>
        <end position="46"/>
    </location>
</feature>
<feature type="compositionally biased region" description="Basic and acidic residues" evidence="1">
    <location>
        <begin position="97"/>
        <end position="109"/>
    </location>
</feature>
<evidence type="ECO:0000313" key="3">
    <source>
        <dbReference type="Proteomes" id="UP000320593"/>
    </source>
</evidence>
<reference evidence="2 3" key="1">
    <citation type="submission" date="2019-07" db="EMBL/GenBank/DDBJ databases">
        <title>Genomic Encyclopedia of Archaeal and Bacterial Type Strains, Phase II (KMG-II): from individual species to whole genera.</title>
        <authorList>
            <person name="Goeker M."/>
        </authorList>
    </citation>
    <scope>NUCLEOTIDE SEQUENCE [LARGE SCALE GENOMIC DNA]</scope>
    <source>
        <strain evidence="2 3">ATCC BAA-252</strain>
    </source>
</reference>
<name>A0A562SGW1_9HYPH</name>